<evidence type="ECO:0000313" key="1">
    <source>
        <dbReference type="EMBL" id="GLU50138.1"/>
    </source>
</evidence>
<reference evidence="1" key="1">
    <citation type="submission" date="2023-02" db="EMBL/GenBank/DDBJ databases">
        <title>Nocardiopsis ansamitocini NBRC 112285.</title>
        <authorList>
            <person name="Ichikawa N."/>
            <person name="Sato H."/>
            <person name="Tonouchi N."/>
        </authorList>
    </citation>
    <scope>NUCLEOTIDE SEQUENCE</scope>
    <source>
        <strain evidence="1">NBRC 112285</strain>
    </source>
</reference>
<name>A0A9W6PAU2_9ACTN</name>
<dbReference type="EMBL" id="BSQG01000011">
    <property type="protein sequence ID" value="GLU50138.1"/>
    <property type="molecule type" value="Genomic_DNA"/>
</dbReference>
<dbReference type="Proteomes" id="UP001165092">
    <property type="component" value="Unassembled WGS sequence"/>
</dbReference>
<organism evidence="1 2">
    <name type="scientific">Nocardiopsis ansamitocini</name>
    <dbReference type="NCBI Taxonomy" id="1670832"/>
    <lineage>
        <taxon>Bacteria</taxon>
        <taxon>Bacillati</taxon>
        <taxon>Actinomycetota</taxon>
        <taxon>Actinomycetes</taxon>
        <taxon>Streptosporangiales</taxon>
        <taxon>Nocardiopsidaceae</taxon>
        <taxon>Nocardiopsis</taxon>
    </lineage>
</organism>
<proteinExistence type="predicted"/>
<protein>
    <submittedName>
        <fullName evidence="1">Uncharacterized protein</fullName>
    </submittedName>
</protein>
<accession>A0A9W6PAU2</accession>
<keyword evidence="2" id="KW-1185">Reference proteome</keyword>
<dbReference type="AlphaFoldDB" id="A0A9W6PAU2"/>
<sequence>MKEDFHRERKGSFVSNISKRRKIWEMILLTGFLLVCSLSLLLANPGPTLSAMLQVASAVAGARLGSTFQKDKTSEIISSHVQGSIRHLFDVLLYLKKIIKTVQIGRADFLEGFKERQIMLDRINNILERVGSDLDNVHHQTTTAIQNWGDIAPEALDYATREQELRLEKMNGERE</sequence>
<comment type="caution">
    <text evidence="1">The sequence shown here is derived from an EMBL/GenBank/DDBJ whole genome shotgun (WGS) entry which is preliminary data.</text>
</comment>
<evidence type="ECO:0000313" key="2">
    <source>
        <dbReference type="Proteomes" id="UP001165092"/>
    </source>
</evidence>
<dbReference type="RefSeq" id="WP_285761668.1">
    <property type="nucleotide sequence ID" value="NZ_BSQG01000011.1"/>
</dbReference>
<gene>
    <name evidence="1" type="ORF">Nans01_44890</name>
</gene>